<evidence type="ECO:0000256" key="9">
    <source>
        <dbReference type="ARBA" id="ARBA00022989"/>
    </source>
</evidence>
<dbReference type="SUPFAM" id="SSF81342">
    <property type="entry name" value="Transmembrane di-heme cytochromes"/>
    <property type="match status" value="1"/>
</dbReference>
<reference evidence="15 16" key="1">
    <citation type="submission" date="2017-09" db="EMBL/GenBank/DDBJ databases">
        <authorList>
            <person name="Ehlers B."/>
            <person name="Leendertz F.H."/>
        </authorList>
    </citation>
    <scope>NUCLEOTIDE SEQUENCE [LARGE SCALE GENOMIC DNA]</scope>
    <source>
        <strain evidence="15 16">DSM 18289</strain>
    </source>
</reference>
<comment type="cofactor">
    <cofactor evidence="1">
        <name>heme b</name>
        <dbReference type="ChEBI" id="CHEBI:60344"/>
    </cofactor>
</comment>
<organism evidence="15 16">
    <name type="scientific">Cohaesibacter gelatinilyticus</name>
    <dbReference type="NCBI Taxonomy" id="372072"/>
    <lineage>
        <taxon>Bacteria</taxon>
        <taxon>Pseudomonadati</taxon>
        <taxon>Pseudomonadota</taxon>
        <taxon>Alphaproteobacteria</taxon>
        <taxon>Hyphomicrobiales</taxon>
        <taxon>Cohaesibacteraceae</taxon>
    </lineage>
</organism>
<keyword evidence="6 13" id="KW-0812">Transmembrane</keyword>
<keyword evidence="11 13" id="KW-0472">Membrane</keyword>
<keyword evidence="16" id="KW-1185">Reference proteome</keyword>
<evidence type="ECO:0000256" key="3">
    <source>
        <dbReference type="ARBA" id="ARBA00022448"/>
    </source>
</evidence>
<evidence type="ECO:0000313" key="15">
    <source>
        <dbReference type="EMBL" id="SNZ06422.1"/>
    </source>
</evidence>
<keyword evidence="4" id="KW-1003">Cell membrane</keyword>
<evidence type="ECO:0000256" key="12">
    <source>
        <dbReference type="ARBA" id="ARBA00037975"/>
    </source>
</evidence>
<comment type="similarity">
    <text evidence="12">Belongs to the cytochrome b561 family.</text>
</comment>
<feature type="transmembrane region" description="Helical" evidence="13">
    <location>
        <begin position="12"/>
        <end position="31"/>
    </location>
</feature>
<evidence type="ECO:0000256" key="6">
    <source>
        <dbReference type="ARBA" id="ARBA00022692"/>
    </source>
</evidence>
<comment type="subcellular location">
    <subcellularLocation>
        <location evidence="2">Cell membrane</location>
        <topology evidence="2">Multi-pass membrane protein</topology>
    </subcellularLocation>
</comment>
<evidence type="ECO:0000256" key="5">
    <source>
        <dbReference type="ARBA" id="ARBA00022617"/>
    </source>
</evidence>
<keyword evidence="3" id="KW-0813">Transport</keyword>
<keyword evidence="5" id="KW-0349">Heme</keyword>
<protein>
    <submittedName>
        <fullName evidence="15">Cytochrome b561</fullName>
    </submittedName>
</protein>
<dbReference type="AlphaFoldDB" id="A0A285NAC3"/>
<dbReference type="Gene3D" id="1.20.950.20">
    <property type="entry name" value="Transmembrane di-heme cytochromes, Chain C"/>
    <property type="match status" value="1"/>
</dbReference>
<dbReference type="EMBL" id="OBEL01000001">
    <property type="protein sequence ID" value="SNZ06422.1"/>
    <property type="molecule type" value="Genomic_DNA"/>
</dbReference>
<dbReference type="InterPro" id="IPR052168">
    <property type="entry name" value="Cytochrome_b561_oxidase"/>
</dbReference>
<dbReference type="GO" id="GO:0046872">
    <property type="term" value="F:metal ion binding"/>
    <property type="evidence" value="ECO:0007669"/>
    <property type="project" value="UniProtKB-KW"/>
</dbReference>
<keyword evidence="9 13" id="KW-1133">Transmembrane helix</keyword>
<evidence type="ECO:0000256" key="7">
    <source>
        <dbReference type="ARBA" id="ARBA00022723"/>
    </source>
</evidence>
<feature type="transmembrane region" description="Helical" evidence="13">
    <location>
        <begin position="91"/>
        <end position="113"/>
    </location>
</feature>
<gene>
    <name evidence="15" type="ORF">SAMN06265368_0414</name>
</gene>
<feature type="transmembrane region" description="Helical" evidence="13">
    <location>
        <begin position="144"/>
        <end position="162"/>
    </location>
</feature>
<keyword evidence="8" id="KW-0249">Electron transport</keyword>
<evidence type="ECO:0000259" key="14">
    <source>
        <dbReference type="Pfam" id="PF01292"/>
    </source>
</evidence>
<sequence length="177" mass="19596">MTASPNRYSKATILLHWLAALLIIGLIVVGQMMEDMQGSEKLQLLDLHRKIGLLTGVIFLARLVFFFLHARPEADPVWPPLQAKFAKLIHLLLYILPIVMVASGMASMMLFGLGEYVDSGDYAGYSTAAESVKPLIVHGIGSKLLVASIVLHVVGTIYHHFIKKDGIMDRMSLLRSR</sequence>
<keyword evidence="7" id="KW-0479">Metal-binding</keyword>
<evidence type="ECO:0000313" key="16">
    <source>
        <dbReference type="Proteomes" id="UP000219439"/>
    </source>
</evidence>
<dbReference type="PANTHER" id="PTHR30529">
    <property type="entry name" value="CYTOCHROME B561"/>
    <property type="match status" value="1"/>
</dbReference>
<keyword evidence="10" id="KW-0408">Iron</keyword>
<evidence type="ECO:0000256" key="10">
    <source>
        <dbReference type="ARBA" id="ARBA00023004"/>
    </source>
</evidence>
<evidence type="ECO:0000256" key="11">
    <source>
        <dbReference type="ARBA" id="ARBA00023136"/>
    </source>
</evidence>
<evidence type="ECO:0000256" key="1">
    <source>
        <dbReference type="ARBA" id="ARBA00001970"/>
    </source>
</evidence>
<dbReference type="InterPro" id="IPR016174">
    <property type="entry name" value="Di-haem_cyt_TM"/>
</dbReference>
<accession>A0A285NAC3</accession>
<name>A0A285NAC3_9HYPH</name>
<feature type="domain" description="Cytochrome b561 bacterial/Ni-hydrogenase" evidence="14">
    <location>
        <begin position="7"/>
        <end position="171"/>
    </location>
</feature>
<dbReference type="InterPro" id="IPR011577">
    <property type="entry name" value="Cyt_b561_bac/Ni-Hgenase"/>
</dbReference>
<dbReference type="Proteomes" id="UP000219439">
    <property type="component" value="Unassembled WGS sequence"/>
</dbReference>
<evidence type="ECO:0000256" key="13">
    <source>
        <dbReference type="SAM" id="Phobius"/>
    </source>
</evidence>
<dbReference type="GO" id="GO:0009055">
    <property type="term" value="F:electron transfer activity"/>
    <property type="evidence" value="ECO:0007669"/>
    <property type="project" value="InterPro"/>
</dbReference>
<dbReference type="PANTHER" id="PTHR30529:SF7">
    <property type="entry name" value="CYTOCHROME B561 BACTERIAL_NI-HYDROGENASE DOMAIN-CONTAINING PROTEIN"/>
    <property type="match status" value="1"/>
</dbReference>
<dbReference type="GO" id="GO:0022904">
    <property type="term" value="P:respiratory electron transport chain"/>
    <property type="evidence" value="ECO:0007669"/>
    <property type="project" value="InterPro"/>
</dbReference>
<dbReference type="GO" id="GO:0020037">
    <property type="term" value="F:heme binding"/>
    <property type="evidence" value="ECO:0007669"/>
    <property type="project" value="TreeGrafter"/>
</dbReference>
<proteinExistence type="inferred from homology"/>
<evidence type="ECO:0000256" key="8">
    <source>
        <dbReference type="ARBA" id="ARBA00022982"/>
    </source>
</evidence>
<dbReference type="GO" id="GO:0005886">
    <property type="term" value="C:plasma membrane"/>
    <property type="evidence" value="ECO:0007669"/>
    <property type="project" value="UniProtKB-SubCell"/>
</dbReference>
<feature type="transmembrane region" description="Helical" evidence="13">
    <location>
        <begin position="51"/>
        <end position="70"/>
    </location>
</feature>
<dbReference type="Pfam" id="PF01292">
    <property type="entry name" value="Ni_hydr_CYTB"/>
    <property type="match status" value="1"/>
</dbReference>
<evidence type="ECO:0000256" key="4">
    <source>
        <dbReference type="ARBA" id="ARBA00022475"/>
    </source>
</evidence>
<dbReference type="RefSeq" id="WP_170955913.1">
    <property type="nucleotide sequence ID" value="NZ_OBEL01000001.1"/>
</dbReference>
<evidence type="ECO:0000256" key="2">
    <source>
        <dbReference type="ARBA" id="ARBA00004651"/>
    </source>
</evidence>